<keyword evidence="1" id="KW-0472">Membrane</keyword>
<keyword evidence="3" id="KW-1185">Reference proteome</keyword>
<sequence length="333" mass="37806">MDWLPEQPYRRWAQALTAFACRAGTRQWHDAFRRYLAALVTVCRQARRQPRDAGVVDRSFVVVVLDDEHREDLLRRVLPEREVHRLFPEFDRRRAELARYYVSRLGLFEGPVDSEETARALLTLGRAAAAELVPLPHRADGAWTTWLELAGGGHHTAWMNLVVAFAGPVIALLGVWLGTRMSNRAQLQAWEQERQRQAADTRRVAFARHLTAIRAYIAYVTAHPQDVAVLRNADGTPSRPAFNERGEALREALETTYIELQLVAAHQESVNQAHAVSRAARRIAVAAADRDAELRAKLLVFWELERRLVNELRLELGQDLQLAPAYDPDAVLP</sequence>
<protein>
    <submittedName>
        <fullName evidence="2">DUF4303 domain-containing protein</fullName>
    </submittedName>
</protein>
<keyword evidence="1" id="KW-1133">Transmembrane helix</keyword>
<evidence type="ECO:0000313" key="3">
    <source>
        <dbReference type="Proteomes" id="UP001058003"/>
    </source>
</evidence>
<dbReference type="Proteomes" id="UP001058003">
    <property type="component" value="Chromosome"/>
</dbReference>
<evidence type="ECO:0000313" key="2">
    <source>
        <dbReference type="EMBL" id="UWZ59606.1"/>
    </source>
</evidence>
<organism evidence="2 3">
    <name type="scientific">Dactylosporangium aurantiacum</name>
    <dbReference type="NCBI Taxonomy" id="35754"/>
    <lineage>
        <taxon>Bacteria</taxon>
        <taxon>Bacillati</taxon>
        <taxon>Actinomycetota</taxon>
        <taxon>Actinomycetes</taxon>
        <taxon>Micromonosporales</taxon>
        <taxon>Micromonosporaceae</taxon>
        <taxon>Dactylosporangium</taxon>
    </lineage>
</organism>
<keyword evidence="1" id="KW-0812">Transmembrane</keyword>
<reference evidence="2" key="1">
    <citation type="submission" date="2021-04" db="EMBL/GenBank/DDBJ databases">
        <title>Dactylosporangium aurantiacum NRRL B-8018 full assembly.</title>
        <authorList>
            <person name="Hartkoorn R.C."/>
            <person name="Beaudoing E."/>
            <person name="Hot D."/>
        </authorList>
    </citation>
    <scope>NUCLEOTIDE SEQUENCE</scope>
    <source>
        <strain evidence="2">NRRL B-8018</strain>
    </source>
</reference>
<dbReference type="AlphaFoldDB" id="A0A9Q9MNP5"/>
<accession>A0A9Q9MNP5</accession>
<dbReference type="EMBL" id="CP073767">
    <property type="protein sequence ID" value="UWZ59606.1"/>
    <property type="molecule type" value="Genomic_DNA"/>
</dbReference>
<feature type="transmembrane region" description="Helical" evidence="1">
    <location>
        <begin position="157"/>
        <end position="178"/>
    </location>
</feature>
<dbReference type="KEGG" id="daur:Daura_17755"/>
<gene>
    <name evidence="2" type="ORF">Daura_17755</name>
</gene>
<name>A0A9Q9MNP5_9ACTN</name>
<evidence type="ECO:0000256" key="1">
    <source>
        <dbReference type="SAM" id="Phobius"/>
    </source>
</evidence>
<proteinExistence type="predicted"/>